<feature type="transmembrane region" description="Helical" evidence="1">
    <location>
        <begin position="87"/>
        <end position="111"/>
    </location>
</feature>
<dbReference type="PANTHER" id="PTHR40448">
    <property type="entry name" value="TWO-COMPONENT SENSOR HISTIDINE KINASE"/>
    <property type="match status" value="1"/>
</dbReference>
<dbReference type="Pfam" id="PF14501">
    <property type="entry name" value="HATPase_c_5"/>
    <property type="match status" value="1"/>
</dbReference>
<evidence type="ECO:0000259" key="2">
    <source>
        <dbReference type="Pfam" id="PF14501"/>
    </source>
</evidence>
<comment type="caution">
    <text evidence="3">The sequence shown here is derived from an EMBL/GenBank/DDBJ whole genome shotgun (WGS) entry which is preliminary data.</text>
</comment>
<keyword evidence="1" id="KW-0472">Membrane</keyword>
<evidence type="ECO:0000313" key="4">
    <source>
        <dbReference type="Proteomes" id="UP000284794"/>
    </source>
</evidence>
<name>A0A414DAZ0_9FIRM</name>
<feature type="transmembrane region" description="Helical" evidence="1">
    <location>
        <begin position="123"/>
        <end position="143"/>
    </location>
</feature>
<evidence type="ECO:0000313" key="3">
    <source>
        <dbReference type="EMBL" id="RHD07713.1"/>
    </source>
</evidence>
<dbReference type="GO" id="GO:0042802">
    <property type="term" value="F:identical protein binding"/>
    <property type="evidence" value="ECO:0007669"/>
    <property type="project" value="TreeGrafter"/>
</dbReference>
<gene>
    <name evidence="3" type="ORF">DW811_09610</name>
</gene>
<feature type="transmembrane region" description="Helical" evidence="1">
    <location>
        <begin position="158"/>
        <end position="183"/>
    </location>
</feature>
<dbReference type="InterPro" id="IPR036890">
    <property type="entry name" value="HATPase_C_sf"/>
</dbReference>
<feature type="transmembrane region" description="Helical" evidence="1">
    <location>
        <begin position="189"/>
        <end position="208"/>
    </location>
</feature>
<dbReference type="EMBL" id="QSIS01000012">
    <property type="protein sequence ID" value="RHD07713.1"/>
    <property type="molecule type" value="Genomic_DNA"/>
</dbReference>
<feature type="transmembrane region" description="Helical" evidence="1">
    <location>
        <begin position="35"/>
        <end position="54"/>
    </location>
</feature>
<protein>
    <submittedName>
        <fullName evidence="3">GHKL domain-containing protein</fullName>
    </submittedName>
</protein>
<sequence>MDNSLTYYTVASVIEAFILWLYCNKLFKQRLNTPLSILIAIIMHLLSAPVYMLHFPILNIISFILITYIVTIIISDISFFSAIFHSLMLTVVMGLSELLVVGFVPNLYILFFRESGTINNTALYVFISKTIYLFISQAVSTILKKRKGSYPYSDRSTLFLSIIPATSIIIMLCLCFICISMPLPSQVNTYISVSILLLLAINMFTFYMQQIIVRKNNENARLLLELQRESDNVQYYNSLKDNYNKQRILIHDIKEHLNTISALNDGSHTKEISDYISELSDSDALKRSRTYCRNPIFNAILSRYAEICESERISFAADIRYRTLEYFSANDYASLFGNLLDNAVAAASGTPHAFIDCNVSLIQNGNADLITVTNSCSNNPIASDGTLHTTKADTINHGLGTLSIKRIVDSYDGIMKYSYDEKDHYFKYTILIQHPGIMQ</sequence>
<keyword evidence="1" id="KW-0812">Transmembrane</keyword>
<dbReference type="Proteomes" id="UP000284794">
    <property type="component" value="Unassembled WGS sequence"/>
</dbReference>
<dbReference type="SUPFAM" id="SSF55874">
    <property type="entry name" value="ATPase domain of HSP90 chaperone/DNA topoisomerase II/histidine kinase"/>
    <property type="match status" value="1"/>
</dbReference>
<dbReference type="PANTHER" id="PTHR40448:SF1">
    <property type="entry name" value="TWO-COMPONENT SENSOR HISTIDINE KINASE"/>
    <property type="match status" value="1"/>
</dbReference>
<proteinExistence type="predicted"/>
<feature type="transmembrane region" description="Helical" evidence="1">
    <location>
        <begin position="60"/>
        <end position="80"/>
    </location>
</feature>
<feature type="domain" description="Sensor histidine kinase NatK-like C-terminal" evidence="2">
    <location>
        <begin position="330"/>
        <end position="432"/>
    </location>
</feature>
<dbReference type="AlphaFoldDB" id="A0A414DAZ0"/>
<dbReference type="RefSeq" id="WP_118148874.1">
    <property type="nucleotide sequence ID" value="NZ_QRNP01000016.1"/>
</dbReference>
<accession>A0A414DAZ0</accession>
<evidence type="ECO:0000256" key="1">
    <source>
        <dbReference type="SAM" id="Phobius"/>
    </source>
</evidence>
<organism evidence="3 4">
    <name type="scientific">Lachnospira eligens</name>
    <dbReference type="NCBI Taxonomy" id="39485"/>
    <lineage>
        <taxon>Bacteria</taxon>
        <taxon>Bacillati</taxon>
        <taxon>Bacillota</taxon>
        <taxon>Clostridia</taxon>
        <taxon>Lachnospirales</taxon>
        <taxon>Lachnospiraceae</taxon>
        <taxon>Lachnospira</taxon>
    </lineage>
</organism>
<feature type="transmembrane region" description="Helical" evidence="1">
    <location>
        <begin position="6"/>
        <end position="23"/>
    </location>
</feature>
<dbReference type="Gene3D" id="3.30.565.10">
    <property type="entry name" value="Histidine kinase-like ATPase, C-terminal domain"/>
    <property type="match status" value="1"/>
</dbReference>
<keyword evidence="1" id="KW-1133">Transmembrane helix</keyword>
<dbReference type="InterPro" id="IPR032834">
    <property type="entry name" value="NatK-like_C"/>
</dbReference>
<reference evidence="3 4" key="1">
    <citation type="submission" date="2018-08" db="EMBL/GenBank/DDBJ databases">
        <title>A genome reference for cultivated species of the human gut microbiota.</title>
        <authorList>
            <person name="Zou Y."/>
            <person name="Xue W."/>
            <person name="Luo G."/>
        </authorList>
    </citation>
    <scope>NUCLEOTIDE SEQUENCE [LARGE SCALE GENOMIC DNA]</scope>
    <source>
        <strain evidence="3 4">AM32-2AC</strain>
    </source>
</reference>